<dbReference type="GO" id="GO:0008422">
    <property type="term" value="F:beta-glucosidase activity"/>
    <property type="evidence" value="ECO:0007669"/>
    <property type="project" value="UniProtKB-EC"/>
</dbReference>
<dbReference type="PANTHER" id="PTHR42715:SF5">
    <property type="entry name" value="BETA-GLUCOSIDASE M-RELATED"/>
    <property type="match status" value="1"/>
</dbReference>
<keyword evidence="8" id="KW-0378">Hydrolase</keyword>
<evidence type="ECO:0000256" key="8">
    <source>
        <dbReference type="ARBA" id="ARBA00022801"/>
    </source>
</evidence>
<comment type="subcellular location">
    <subcellularLocation>
        <location evidence="2">Secreted</location>
    </subcellularLocation>
</comment>
<organism evidence="20 21">
    <name type="scientific">Pyricularia grisea</name>
    <name type="common">Crabgrass-specific blast fungus</name>
    <name type="synonym">Magnaporthe grisea</name>
    <dbReference type="NCBI Taxonomy" id="148305"/>
    <lineage>
        <taxon>Eukaryota</taxon>
        <taxon>Fungi</taxon>
        <taxon>Dikarya</taxon>
        <taxon>Ascomycota</taxon>
        <taxon>Pezizomycotina</taxon>
        <taxon>Sordariomycetes</taxon>
        <taxon>Sordariomycetidae</taxon>
        <taxon>Magnaporthales</taxon>
        <taxon>Pyriculariaceae</taxon>
        <taxon>Pyricularia</taxon>
    </lineage>
</organism>
<dbReference type="RefSeq" id="XP_030976689.1">
    <property type="nucleotide sequence ID" value="XM_031131436.1"/>
</dbReference>
<evidence type="ECO:0000256" key="4">
    <source>
        <dbReference type="ARBA" id="ARBA00005336"/>
    </source>
</evidence>
<evidence type="ECO:0000313" key="20">
    <source>
        <dbReference type="Proteomes" id="UP000515153"/>
    </source>
</evidence>
<comment type="catalytic activity">
    <reaction evidence="1">
        <text>Hydrolysis of terminal, non-reducing beta-D-glucosyl residues with release of beta-D-glucose.</text>
        <dbReference type="EC" id="3.2.1.21"/>
    </reaction>
</comment>
<dbReference type="InterPro" id="IPR013783">
    <property type="entry name" value="Ig-like_fold"/>
</dbReference>
<dbReference type="KEGG" id="pgri:PgNI_11470"/>
<dbReference type="Pfam" id="PF00933">
    <property type="entry name" value="Glyco_hydro_3"/>
    <property type="match status" value="1"/>
</dbReference>
<dbReference type="EC" id="3.2.1.21" evidence="5"/>
<dbReference type="InterPro" id="IPR017853">
    <property type="entry name" value="GH"/>
</dbReference>
<evidence type="ECO:0000313" key="21">
    <source>
        <dbReference type="RefSeq" id="XP_030976689.1"/>
    </source>
</evidence>
<evidence type="ECO:0000256" key="13">
    <source>
        <dbReference type="ARBA" id="ARBA00023326"/>
    </source>
</evidence>
<evidence type="ECO:0000256" key="5">
    <source>
        <dbReference type="ARBA" id="ARBA00012744"/>
    </source>
</evidence>
<name>A0A6P8AP65_PYRGI</name>
<dbReference type="Gene3D" id="2.60.40.10">
    <property type="entry name" value="Immunoglobulins"/>
    <property type="match status" value="1"/>
</dbReference>
<keyword evidence="6" id="KW-0964">Secreted</keyword>
<feature type="domain" description="Fibronectin type III-like" evidence="19">
    <location>
        <begin position="775"/>
        <end position="846"/>
    </location>
</feature>
<evidence type="ECO:0000256" key="14">
    <source>
        <dbReference type="ARBA" id="ARBA00070030"/>
    </source>
</evidence>
<protein>
    <recommendedName>
        <fullName evidence="14">Beta-glucosidase cel3A</fullName>
        <ecNumber evidence="5">3.2.1.21</ecNumber>
    </recommendedName>
    <alternativeName>
        <fullName evidence="15">Beta-D-glucoside glucohydrolase cel3A</fullName>
    </alternativeName>
    <alternativeName>
        <fullName evidence="17">Cellobiase cel3A</fullName>
    </alternativeName>
    <alternativeName>
        <fullName evidence="16">Gentiobiase cel3A</fullName>
    </alternativeName>
</protein>
<evidence type="ECO:0000256" key="17">
    <source>
        <dbReference type="ARBA" id="ARBA00083611"/>
    </source>
</evidence>
<keyword evidence="10" id="KW-0325">Glycoprotein</keyword>
<evidence type="ECO:0000256" key="2">
    <source>
        <dbReference type="ARBA" id="ARBA00004613"/>
    </source>
</evidence>
<dbReference type="GeneID" id="41966341"/>
<dbReference type="InterPro" id="IPR026891">
    <property type="entry name" value="Fn3-like"/>
</dbReference>
<accession>A0A6P8AP65</accession>
<keyword evidence="20" id="KW-1185">Reference proteome</keyword>
<dbReference type="Pfam" id="PF14310">
    <property type="entry name" value="Fn3-like"/>
    <property type="match status" value="1"/>
</dbReference>
<reference evidence="20 21" key="1">
    <citation type="journal article" date="2019" name="Mol. Biol. Evol.">
        <title>Blast fungal genomes show frequent chromosomal changes, gene gains and losses, and effector gene turnover.</title>
        <authorList>
            <person name="Gomez Luciano L.B."/>
            <person name="Jason Tsai I."/>
            <person name="Chuma I."/>
            <person name="Tosa Y."/>
            <person name="Chen Y.H."/>
            <person name="Li J.Y."/>
            <person name="Li M.Y."/>
            <person name="Jade Lu M.Y."/>
            <person name="Nakayashiki H."/>
            <person name="Li W.H."/>
        </authorList>
    </citation>
    <scope>NUCLEOTIDE SEQUENCE [LARGE SCALE GENOMIC DNA]</scope>
    <source>
        <strain evidence="20 21">NI907</strain>
    </source>
</reference>
<reference evidence="21" key="3">
    <citation type="submission" date="2025-08" db="UniProtKB">
        <authorList>
            <consortium name="RefSeq"/>
        </authorList>
    </citation>
    <scope>IDENTIFICATION</scope>
    <source>
        <strain evidence="21">NI907</strain>
    </source>
</reference>
<dbReference type="InterPro" id="IPR050288">
    <property type="entry name" value="Cellulose_deg_GH3"/>
</dbReference>
<dbReference type="AlphaFoldDB" id="A0A6P8AP65"/>
<feature type="transmembrane region" description="Helical" evidence="18">
    <location>
        <begin position="42"/>
        <end position="63"/>
    </location>
</feature>
<dbReference type="PRINTS" id="PR00133">
    <property type="entry name" value="GLHYDRLASE3"/>
</dbReference>
<evidence type="ECO:0000259" key="19">
    <source>
        <dbReference type="SMART" id="SM01217"/>
    </source>
</evidence>
<dbReference type="Gene3D" id="3.20.20.300">
    <property type="entry name" value="Glycoside hydrolase, family 3, N-terminal domain"/>
    <property type="match status" value="1"/>
</dbReference>
<keyword evidence="18" id="KW-1133">Transmembrane helix</keyword>
<keyword evidence="18" id="KW-0472">Membrane</keyword>
<evidence type="ECO:0000256" key="12">
    <source>
        <dbReference type="ARBA" id="ARBA00023295"/>
    </source>
</evidence>
<evidence type="ECO:0000256" key="3">
    <source>
        <dbReference type="ARBA" id="ARBA00004987"/>
    </source>
</evidence>
<keyword evidence="13" id="KW-0624">Polysaccharide degradation</keyword>
<evidence type="ECO:0000256" key="9">
    <source>
        <dbReference type="ARBA" id="ARBA00023001"/>
    </source>
</evidence>
<keyword evidence="18" id="KW-0812">Transmembrane</keyword>
<keyword evidence="9" id="KW-0136">Cellulose degradation</keyword>
<dbReference type="InterPro" id="IPR036962">
    <property type="entry name" value="Glyco_hydro_3_N_sf"/>
</dbReference>
<evidence type="ECO:0000256" key="7">
    <source>
        <dbReference type="ARBA" id="ARBA00022729"/>
    </source>
</evidence>
<proteinExistence type="inferred from homology"/>
<dbReference type="InterPro" id="IPR002772">
    <property type="entry name" value="Glyco_hydro_3_C"/>
</dbReference>
<evidence type="ECO:0000256" key="11">
    <source>
        <dbReference type="ARBA" id="ARBA00023277"/>
    </source>
</evidence>
<keyword evidence="7" id="KW-0732">Signal</keyword>
<dbReference type="GO" id="GO:0030245">
    <property type="term" value="P:cellulose catabolic process"/>
    <property type="evidence" value="ECO:0007669"/>
    <property type="project" value="UniProtKB-KW"/>
</dbReference>
<comment type="pathway">
    <text evidence="3">Glycan metabolism; cellulose degradation.</text>
</comment>
<dbReference type="Pfam" id="PF01915">
    <property type="entry name" value="Glyco_hydro_3_C"/>
    <property type="match status" value="1"/>
</dbReference>
<keyword evidence="12" id="KW-0326">Glycosidase</keyword>
<comment type="similarity">
    <text evidence="4">Belongs to the glycosyl hydrolase 3 family.</text>
</comment>
<dbReference type="FunFam" id="3.20.20.300:FF:000002">
    <property type="entry name" value="Probable beta-glucosidase"/>
    <property type="match status" value="1"/>
</dbReference>
<evidence type="ECO:0000256" key="6">
    <source>
        <dbReference type="ARBA" id="ARBA00022525"/>
    </source>
</evidence>
<dbReference type="PANTHER" id="PTHR42715">
    <property type="entry name" value="BETA-GLUCOSIDASE"/>
    <property type="match status" value="1"/>
</dbReference>
<evidence type="ECO:0000256" key="15">
    <source>
        <dbReference type="ARBA" id="ARBA00078013"/>
    </source>
</evidence>
<dbReference type="SUPFAM" id="SSF52279">
    <property type="entry name" value="Beta-D-glucan exohydrolase, C-terminal domain"/>
    <property type="match status" value="1"/>
</dbReference>
<gene>
    <name evidence="21" type="ORF">PgNI_11470</name>
</gene>
<evidence type="ECO:0000256" key="10">
    <source>
        <dbReference type="ARBA" id="ARBA00023180"/>
    </source>
</evidence>
<dbReference type="InterPro" id="IPR001764">
    <property type="entry name" value="Glyco_hydro_3_N"/>
</dbReference>
<evidence type="ECO:0000256" key="18">
    <source>
        <dbReference type="SAM" id="Phobius"/>
    </source>
</evidence>
<evidence type="ECO:0000256" key="16">
    <source>
        <dbReference type="ARBA" id="ARBA00083231"/>
    </source>
</evidence>
<dbReference type="InterPro" id="IPR036881">
    <property type="entry name" value="Glyco_hydro_3_C_sf"/>
</dbReference>
<dbReference type="Gene3D" id="3.40.50.1700">
    <property type="entry name" value="Glycoside hydrolase family 3 C-terminal domain"/>
    <property type="match status" value="1"/>
</dbReference>
<keyword evidence="11" id="KW-0119">Carbohydrate metabolism</keyword>
<sequence length="857" mass="92458">MSSSHQHYEYESVSDRHAKQPAVSVVSSIVERFPFLGTRKGAAALAAVVFLVVGGGLAGLAALPKNSGNSPKGKLRAADVITEDTYFYGQSPPVYPSPEMTGGDGWEVAYKKAKEMVGNMTNEEKLVLTAGKPESVRRCDGNIAPISKVGFPGMCLADAGNGLRGTDFVTAWPSGVHVGASFNRQLSAKRAYGMGSEFRKKGVNVLLGPVVGPIGRTVRGGRNWEGFTVDPYLSGILVDQTVRGIQNAGVIASTKHYIANEQETNRQPDGDVQSVSSNIDDRTMHELYLWPFMDAVRAGTGSIMCSYNRLNNSYGCANSKALNGLLKTELGFQGHVVSDWWAQHSGVSSALAGLDVAMPQADSFWGPELLKAINNGTVPQSRLDDMAIRVLAPWFQLGHDKGFPTPGIGLPADINQPHQVVDARNSSDKGTIFDGAVEGHVLVKNIRNALPLTKPKMLTIYGYSAKKADKTNFEPGLFPQWVWGPESMNYDDIKTGMLNAGEMLPGTKRAEQTRPIAINGTIFSGGGSGAVSTSLVSAPFDAISQQCWEDDTVMFWDFASPKPAVNSNSEACLVFGNAAASEGWDRVGLRDDYTDGLIKHVANSCNNTIVILHNAGPRLVDQFIDHPNVTALIYAHLPGQASGVALASILYGKVSPSGKMPYTVARNETDYGGVQDPNLPEGKYELFPQADFTEGLFLDYRHFDNNKIEPRYEFGFGLSYTTFGYANLKIEKSSGVSFGPHPEGPVLSGGPASLWETLVRVTAEVENTGSVDGAEVAQLYLSVPGAEDGHTPLRVLRGFEKPFIRANEKATVQFELSRRDVSVWDVITQKWLLRNGTYTISVGSSSRILPINGTFSV</sequence>
<evidence type="ECO:0000256" key="1">
    <source>
        <dbReference type="ARBA" id="ARBA00000448"/>
    </source>
</evidence>
<dbReference type="Proteomes" id="UP000515153">
    <property type="component" value="Chromosome VI"/>
</dbReference>
<dbReference type="GO" id="GO:0005576">
    <property type="term" value="C:extracellular region"/>
    <property type="evidence" value="ECO:0007669"/>
    <property type="project" value="UniProtKB-SubCell"/>
</dbReference>
<reference evidence="21" key="2">
    <citation type="submission" date="2019-10" db="EMBL/GenBank/DDBJ databases">
        <authorList>
            <consortium name="NCBI Genome Project"/>
        </authorList>
    </citation>
    <scope>NUCLEOTIDE SEQUENCE</scope>
    <source>
        <strain evidence="21">NI907</strain>
    </source>
</reference>
<dbReference type="SMART" id="SM01217">
    <property type="entry name" value="Fn3_like"/>
    <property type="match status" value="1"/>
</dbReference>
<dbReference type="SUPFAM" id="SSF51445">
    <property type="entry name" value="(Trans)glycosidases"/>
    <property type="match status" value="1"/>
</dbReference>